<dbReference type="Proteomes" id="UP000324800">
    <property type="component" value="Unassembled WGS sequence"/>
</dbReference>
<dbReference type="AlphaFoldDB" id="A0A5J4W906"/>
<reference evidence="2 3" key="1">
    <citation type="submission" date="2019-03" db="EMBL/GenBank/DDBJ databases">
        <title>Single cell metagenomics reveals metabolic interactions within the superorganism composed of flagellate Streblomastix strix and complex community of Bacteroidetes bacteria on its surface.</title>
        <authorList>
            <person name="Treitli S.C."/>
            <person name="Kolisko M."/>
            <person name="Husnik F."/>
            <person name="Keeling P."/>
            <person name="Hampl V."/>
        </authorList>
    </citation>
    <scope>NUCLEOTIDE SEQUENCE [LARGE SCALE GENOMIC DNA]</scope>
    <source>
        <strain evidence="2">ST1C</strain>
    </source>
</reference>
<evidence type="ECO:0000313" key="2">
    <source>
        <dbReference type="EMBL" id="KAA6391350.1"/>
    </source>
</evidence>
<feature type="compositionally biased region" description="Acidic residues" evidence="1">
    <location>
        <begin position="114"/>
        <end position="134"/>
    </location>
</feature>
<proteinExistence type="predicted"/>
<feature type="region of interest" description="Disordered" evidence="1">
    <location>
        <begin position="27"/>
        <end position="57"/>
    </location>
</feature>
<name>A0A5J4W906_9EUKA</name>
<dbReference type="EMBL" id="SNRW01002908">
    <property type="protein sequence ID" value="KAA6391350.1"/>
    <property type="molecule type" value="Genomic_DNA"/>
</dbReference>
<sequence>MITPQHLDDDPQYAIALASQAATITAKKYGKPGNQQQSSSSQSSSSSQQYNQWQGIMRSGSERELLLRQQQIQQQQQQQQQQQSQGVIMIRAGVQTNVGSITTPQQVQQQQQKDEDENFEDDFDDLNDYDDLELNDNNKDSQGNETQGLDGTLKRQQIQKMKQRRSKQIKERMLGKNGEPKKNGFSLLDEYNEMEEMNTMDAKVQDVEKYRDNIERNRESIEQYLLLDEISPFSFNDTWPSSAVDFGMNILSIVLERGTALALPTLQTADEVWTISVTRALECVKLGFKDMPDTARRNIMLCMQHIGQSGIVNVDEMLEYSLLEYMKHYYILVIKLSNILAFTSFKDKMNLQRKQQRSGMNQLTNFGGYEQDPETMKTMRLLASLSSEAILSYDEFRSLIRILEKNAEERTIVRMFREALLYFDAGVIGPSAFLNVCRDAGLFGKSGGGLKITSDILAHADEDSADLQRLLQKLWKQAYPFFERRLLEIGTRRRDIPFEVFGEFRNRIAEIGKLIDTTKSSQKSLRMIKEIQIDIAMFSGETHLGVGWTEKDGGI</sequence>
<organism evidence="2 3">
    <name type="scientific">Streblomastix strix</name>
    <dbReference type="NCBI Taxonomy" id="222440"/>
    <lineage>
        <taxon>Eukaryota</taxon>
        <taxon>Metamonada</taxon>
        <taxon>Preaxostyla</taxon>
        <taxon>Oxymonadida</taxon>
        <taxon>Streblomastigidae</taxon>
        <taxon>Streblomastix</taxon>
    </lineage>
</organism>
<feature type="compositionally biased region" description="Low complexity" evidence="1">
    <location>
        <begin position="35"/>
        <end position="49"/>
    </location>
</feature>
<protein>
    <submittedName>
        <fullName evidence="2">Uncharacterized protein</fullName>
    </submittedName>
</protein>
<feature type="region of interest" description="Disordered" evidence="1">
    <location>
        <begin position="103"/>
        <end position="169"/>
    </location>
</feature>
<evidence type="ECO:0000256" key="1">
    <source>
        <dbReference type="SAM" id="MobiDB-lite"/>
    </source>
</evidence>
<dbReference type="OrthoDB" id="126524at2759"/>
<comment type="caution">
    <text evidence="2">The sequence shown here is derived from an EMBL/GenBank/DDBJ whole genome shotgun (WGS) entry which is preliminary data.</text>
</comment>
<gene>
    <name evidence="2" type="ORF">EZS28_013125</name>
</gene>
<accession>A0A5J4W906</accession>
<evidence type="ECO:0000313" key="3">
    <source>
        <dbReference type="Proteomes" id="UP000324800"/>
    </source>
</evidence>